<comment type="caution">
    <text evidence="1">The sequence shown here is derived from an EMBL/GenBank/DDBJ whole genome shotgun (WGS) entry which is preliminary data.</text>
</comment>
<evidence type="ECO:0000313" key="2">
    <source>
        <dbReference type="Proteomes" id="UP001166571"/>
    </source>
</evidence>
<dbReference type="InterPro" id="IPR021251">
    <property type="entry name" value="DUF2793"/>
</dbReference>
<sequence length="150" mass="15248">MTDLSATPRLSLPLLATAQAQKEVTHNEALVLIDALVQMAVVDGPQSDPPAAPTPGDAWLVGAAATGAWAGQDMTIAIWTAGGWRFVVPRAGMRAARLSDGVMLRFAAGLWVAPDSVAVPVGGGTVDDEARAAIAAVILALAAQGLMIPS</sequence>
<dbReference type="RefSeq" id="WP_222135463.1">
    <property type="nucleotide sequence ID" value="NZ_JAILXK010000001.1"/>
</dbReference>
<accession>A0ABS7MA28</accession>
<protein>
    <submittedName>
        <fullName evidence="1">DUF2793 domain-containing protein</fullName>
    </submittedName>
</protein>
<dbReference type="Proteomes" id="UP001166571">
    <property type="component" value="Unassembled WGS sequence"/>
</dbReference>
<evidence type="ECO:0000313" key="1">
    <source>
        <dbReference type="EMBL" id="MBY4635658.1"/>
    </source>
</evidence>
<keyword evidence="2" id="KW-1185">Reference proteome</keyword>
<gene>
    <name evidence="1" type="ORF">K5P26_00725</name>
</gene>
<reference evidence="1" key="1">
    <citation type="submission" date="2021-08" db="EMBL/GenBank/DDBJ databases">
        <title>Sphingopyxis panaciterrulae sp. nov., isolated from the surface water of the Yellow Sea.</title>
        <authorList>
            <person name="Gao Z."/>
            <person name="Zhang D."/>
            <person name="Zhang A."/>
        </authorList>
    </citation>
    <scope>NUCLEOTIDE SEQUENCE</scope>
    <source>
        <strain evidence="1">XHP0097</strain>
    </source>
</reference>
<dbReference type="EMBL" id="JAILXK010000001">
    <property type="protein sequence ID" value="MBY4635658.1"/>
    <property type="molecule type" value="Genomic_DNA"/>
</dbReference>
<dbReference type="Pfam" id="PF10983">
    <property type="entry name" value="DUF2793"/>
    <property type="match status" value="1"/>
</dbReference>
<organism evidence="1 2">
    <name type="scientific">Sphingopyxis jiangsuensis</name>
    <dbReference type="NCBI Taxonomy" id="2871171"/>
    <lineage>
        <taxon>Bacteria</taxon>
        <taxon>Pseudomonadati</taxon>
        <taxon>Pseudomonadota</taxon>
        <taxon>Alphaproteobacteria</taxon>
        <taxon>Sphingomonadales</taxon>
        <taxon>Sphingomonadaceae</taxon>
        <taxon>Sphingopyxis</taxon>
    </lineage>
</organism>
<proteinExistence type="predicted"/>
<name>A0ABS7MA28_9SPHN</name>